<organism evidence="7 8">
    <name type="scientific">Methylococcus capsulatus</name>
    <dbReference type="NCBI Taxonomy" id="414"/>
    <lineage>
        <taxon>Bacteria</taxon>
        <taxon>Pseudomonadati</taxon>
        <taxon>Pseudomonadota</taxon>
        <taxon>Gammaproteobacteria</taxon>
        <taxon>Methylococcales</taxon>
        <taxon>Methylococcaceae</taxon>
        <taxon>Methylococcus</taxon>
    </lineage>
</organism>
<evidence type="ECO:0000256" key="1">
    <source>
        <dbReference type="ARBA" id="ARBA00003413"/>
    </source>
</evidence>
<evidence type="ECO:0000256" key="2">
    <source>
        <dbReference type="ARBA" id="ARBA00005419"/>
    </source>
</evidence>
<protein>
    <recommendedName>
        <fullName evidence="5">Bis(5'-nucleosyl)-tetraphosphatase, symmetrical</fullName>
        <ecNumber evidence="5">3.6.1.41</ecNumber>
    </recommendedName>
    <alternativeName>
        <fullName evidence="5">Ap4A hydrolase</fullName>
    </alternativeName>
    <alternativeName>
        <fullName evidence="5">Diadenosine 5',5'''-P1,P4-tetraphosphate pyrophosphohydrolase</fullName>
    </alternativeName>
    <alternativeName>
        <fullName evidence="5">Diadenosine tetraphosphatase</fullName>
    </alternativeName>
</protein>
<dbReference type="Gene3D" id="3.60.21.10">
    <property type="match status" value="1"/>
</dbReference>
<dbReference type="Proteomes" id="UP001359308">
    <property type="component" value="Chromosome"/>
</dbReference>
<dbReference type="InterPro" id="IPR004843">
    <property type="entry name" value="Calcineurin-like_PHP"/>
</dbReference>
<comment type="similarity">
    <text evidence="2 5">Belongs to the Ap4A hydrolase family.</text>
</comment>
<evidence type="ECO:0000259" key="6">
    <source>
        <dbReference type="Pfam" id="PF00149"/>
    </source>
</evidence>
<evidence type="ECO:0000256" key="4">
    <source>
        <dbReference type="ARBA" id="ARBA00049417"/>
    </source>
</evidence>
<name>A0ABZ2F998_METCP</name>
<evidence type="ECO:0000313" key="8">
    <source>
        <dbReference type="Proteomes" id="UP001359308"/>
    </source>
</evidence>
<comment type="function">
    <text evidence="1 5">Hydrolyzes diadenosine 5',5'''-P1,P4-tetraphosphate to yield ADP.</text>
</comment>
<comment type="catalytic activity">
    <reaction evidence="4 5">
        <text>P(1),P(4)-bis(5'-adenosyl) tetraphosphate + H2O = 2 ADP + 2 H(+)</text>
        <dbReference type="Rhea" id="RHEA:24252"/>
        <dbReference type="ChEBI" id="CHEBI:15377"/>
        <dbReference type="ChEBI" id="CHEBI:15378"/>
        <dbReference type="ChEBI" id="CHEBI:58141"/>
        <dbReference type="ChEBI" id="CHEBI:456216"/>
        <dbReference type="EC" id="3.6.1.41"/>
    </reaction>
</comment>
<keyword evidence="8" id="KW-1185">Reference proteome</keyword>
<dbReference type="HAMAP" id="MF_00199">
    <property type="entry name" value="ApaH"/>
    <property type="match status" value="1"/>
</dbReference>
<reference evidence="7 8" key="1">
    <citation type="submission" date="2022-09" db="EMBL/GenBank/DDBJ databases">
        <authorList>
            <person name="Giprobiosintez L."/>
        </authorList>
    </citation>
    <scope>NUCLEOTIDE SEQUENCE [LARGE SCALE GENOMIC DNA]</scope>
    <source>
        <strain evidence="8">VKPM-B-12549 (GBS-15)</strain>
    </source>
</reference>
<sequence>MAVYAIGDVQGCYVELMRLLDLIRFDPAADRLLFTGDLVNRGPQSLETLRFIRSLGAAAVTVLGNHDLHLLAVACEVSRVKHKDTFGDVLEADDRDELLEWLRTRPLVHREGGYCLVHAGIPPCWSAETALARAGEVETVLAGGDIAGFCRQMYGDQPDLWSEDLAGWDRLRFITNALTRMRYCDRSGRLDFRQKGAPGRQPASLVPWFEVPGRTPPGATIVFGHWSTLGYFAGRDCYCLDTGCLWGGELTALKLDETLQRYAVPSLHGGYQKPTLTE</sequence>
<dbReference type="SUPFAM" id="SSF56300">
    <property type="entry name" value="Metallo-dependent phosphatases"/>
    <property type="match status" value="1"/>
</dbReference>
<evidence type="ECO:0000313" key="7">
    <source>
        <dbReference type="EMBL" id="WWF03666.1"/>
    </source>
</evidence>
<dbReference type="InterPro" id="IPR006186">
    <property type="entry name" value="Ser/Thr-sp_prot-phosphatase"/>
</dbReference>
<dbReference type="GO" id="GO:0008803">
    <property type="term" value="F:bis(5'-nucleosyl)-tetraphosphatase (symmetrical) activity"/>
    <property type="evidence" value="ECO:0007669"/>
    <property type="project" value="UniProtKB-EC"/>
</dbReference>
<dbReference type="PANTHER" id="PTHR40942:SF4">
    <property type="entry name" value="CYTOCHROME C5"/>
    <property type="match status" value="1"/>
</dbReference>
<gene>
    <name evidence="5" type="primary">apaH</name>
    <name evidence="7" type="ORF">N4J17_06350</name>
</gene>
<dbReference type="PRINTS" id="PR00114">
    <property type="entry name" value="STPHPHTASE"/>
</dbReference>
<dbReference type="EMBL" id="CP104311">
    <property type="protein sequence ID" value="WWF03666.1"/>
    <property type="molecule type" value="Genomic_DNA"/>
</dbReference>
<proteinExistence type="inferred from homology"/>
<dbReference type="NCBIfam" id="TIGR00668">
    <property type="entry name" value="apaH"/>
    <property type="match status" value="1"/>
</dbReference>
<dbReference type="NCBIfam" id="NF001204">
    <property type="entry name" value="PRK00166.1"/>
    <property type="match status" value="1"/>
</dbReference>
<dbReference type="InterPro" id="IPR029052">
    <property type="entry name" value="Metallo-depent_PP-like"/>
</dbReference>
<keyword evidence="3 5" id="KW-0378">Hydrolase</keyword>
<accession>A0ABZ2F998</accession>
<dbReference type="RefSeq" id="WP_198323243.1">
    <property type="nucleotide sequence ID" value="NZ_CP104311.1"/>
</dbReference>
<evidence type="ECO:0000256" key="3">
    <source>
        <dbReference type="ARBA" id="ARBA00022801"/>
    </source>
</evidence>
<dbReference type="PIRSF" id="PIRSF000903">
    <property type="entry name" value="B5n-ttraPtase_sm"/>
    <property type="match status" value="1"/>
</dbReference>
<dbReference type="PANTHER" id="PTHR40942">
    <property type="match status" value="1"/>
</dbReference>
<dbReference type="Pfam" id="PF00149">
    <property type="entry name" value="Metallophos"/>
    <property type="match status" value="1"/>
</dbReference>
<evidence type="ECO:0000256" key="5">
    <source>
        <dbReference type="HAMAP-Rule" id="MF_00199"/>
    </source>
</evidence>
<feature type="domain" description="Calcineurin-like phosphoesterase" evidence="6">
    <location>
        <begin position="1"/>
        <end position="130"/>
    </location>
</feature>
<dbReference type="InterPro" id="IPR004617">
    <property type="entry name" value="ApaH"/>
</dbReference>
<dbReference type="EC" id="3.6.1.41" evidence="5"/>
<dbReference type="CDD" id="cd07422">
    <property type="entry name" value="MPP_ApaH"/>
    <property type="match status" value="1"/>
</dbReference>